<sequence length="70" mass="7454">MAVGILTSMTNLVVSRFGMTGTSIELSAIIAVFMTMVAMVIMSSVALVGREVMAGMEERGDVSERRPVQS</sequence>
<accession>A0A839U1I2</accession>
<name>A0A839U1I2_9HYPH</name>
<gene>
    <name evidence="2" type="ORF">FHS21_000337</name>
</gene>
<keyword evidence="1" id="KW-0472">Membrane</keyword>
<dbReference type="EMBL" id="JACHXN010000001">
    <property type="protein sequence ID" value="MBB3143954.1"/>
    <property type="molecule type" value="Genomic_DNA"/>
</dbReference>
<organism evidence="2 3">
    <name type="scientific">Phyllobacterium trifolii</name>
    <dbReference type="NCBI Taxonomy" id="300193"/>
    <lineage>
        <taxon>Bacteria</taxon>
        <taxon>Pseudomonadati</taxon>
        <taxon>Pseudomonadota</taxon>
        <taxon>Alphaproteobacteria</taxon>
        <taxon>Hyphomicrobiales</taxon>
        <taxon>Phyllobacteriaceae</taxon>
        <taxon>Phyllobacterium</taxon>
    </lineage>
</organism>
<keyword evidence="1" id="KW-1133">Transmembrane helix</keyword>
<keyword evidence="1" id="KW-0812">Transmembrane</keyword>
<dbReference type="Proteomes" id="UP000554520">
    <property type="component" value="Unassembled WGS sequence"/>
</dbReference>
<proteinExistence type="predicted"/>
<reference evidence="2 3" key="1">
    <citation type="submission" date="2020-08" db="EMBL/GenBank/DDBJ databases">
        <title>Genomic Encyclopedia of Type Strains, Phase III (KMG-III): the genomes of soil and plant-associated and newly described type strains.</title>
        <authorList>
            <person name="Whitman W."/>
        </authorList>
    </citation>
    <scope>NUCLEOTIDE SEQUENCE [LARGE SCALE GENOMIC DNA]</scope>
    <source>
        <strain evidence="2 3">CECT 7015</strain>
    </source>
</reference>
<comment type="caution">
    <text evidence="2">The sequence shown here is derived from an EMBL/GenBank/DDBJ whole genome shotgun (WGS) entry which is preliminary data.</text>
</comment>
<feature type="transmembrane region" description="Helical" evidence="1">
    <location>
        <begin position="26"/>
        <end position="49"/>
    </location>
</feature>
<keyword evidence="3" id="KW-1185">Reference proteome</keyword>
<dbReference type="AlphaFoldDB" id="A0A839U1I2"/>
<protein>
    <submittedName>
        <fullName evidence="2">Uncharacterized protein</fullName>
    </submittedName>
</protein>
<evidence type="ECO:0000256" key="1">
    <source>
        <dbReference type="SAM" id="Phobius"/>
    </source>
</evidence>
<evidence type="ECO:0000313" key="3">
    <source>
        <dbReference type="Proteomes" id="UP000554520"/>
    </source>
</evidence>
<evidence type="ECO:0000313" key="2">
    <source>
        <dbReference type="EMBL" id="MBB3143954.1"/>
    </source>
</evidence>